<evidence type="ECO:0000256" key="4">
    <source>
        <dbReference type="ARBA" id="ARBA00048819"/>
    </source>
</evidence>
<proteinExistence type="inferred from homology"/>
<dbReference type="GO" id="GO:0004357">
    <property type="term" value="F:glutamate-cysteine ligase activity"/>
    <property type="evidence" value="ECO:0007669"/>
    <property type="project" value="UniProtKB-EC"/>
</dbReference>
<dbReference type="RefSeq" id="WP_221336792.1">
    <property type="nucleotide sequence ID" value="NZ_BAABIX010000037.1"/>
</dbReference>
<dbReference type="EMBL" id="JACHGN010000012">
    <property type="protein sequence ID" value="MBB5135760.1"/>
    <property type="molecule type" value="Genomic_DNA"/>
</dbReference>
<dbReference type="HAMAP" id="MF_01609">
    <property type="entry name" value="Glu_cys_ligase_2"/>
    <property type="match status" value="1"/>
</dbReference>
<sequence>MNARRAAMSAAGARRKIAGARARHRPVPARASASAQVPGPAQAPSPAQAHSAPLTFGVEEEFLLLDAATGALAPAGHDVLALLEGEPGYTHELMLYQVEAVTGVCSTLEEARRQLLARRELAAEAAALLGCRLVASGIAPSPPPAAHPVTPDPRYGELARMFPALMARGATCGCHVHVGVPSRALGVQVLARLRPWLATLLAVSANSPIADGRESSWASRRYVRWCGWPSAVPPMRWRDPGAYDAEVRRIIERGGALDERGVYFHARLSPRYPTVEVRIADAGLTVDDTILITALVRALVATALEDARRGAPCPSVPEARLRAALSHAAREGAEGTGIDPCTGRVVPQRLLLDRLLAHVTAADHLAPLLAGLYERGTGAARQRALWSRAGADPAAYARLLAEATLAG</sequence>
<dbReference type="GO" id="GO:0005524">
    <property type="term" value="F:ATP binding"/>
    <property type="evidence" value="ECO:0007669"/>
    <property type="project" value="UniProtKB-KW"/>
</dbReference>
<protein>
    <recommendedName>
        <fullName evidence="5">Putative glutamate--cysteine ligase 2</fullName>
        <ecNumber evidence="5">6.3.2.2</ecNumber>
    </recommendedName>
    <alternativeName>
        <fullName evidence="5">Gamma-glutamylcysteine synthetase 2</fullName>
        <shortName evidence="5">GCS 2</shortName>
        <shortName evidence="5">Gamma-GCS 2</shortName>
    </alternativeName>
</protein>
<dbReference type="InterPro" id="IPR014746">
    <property type="entry name" value="Gln_synth/guanido_kin_cat_dom"/>
</dbReference>
<dbReference type="InterPro" id="IPR006336">
    <property type="entry name" value="GCS2"/>
</dbReference>
<gene>
    <name evidence="7" type="ORF">HNP84_005504</name>
</gene>
<evidence type="ECO:0000256" key="5">
    <source>
        <dbReference type="HAMAP-Rule" id="MF_01609"/>
    </source>
</evidence>
<keyword evidence="1 5" id="KW-0436">Ligase</keyword>
<dbReference type="PANTHER" id="PTHR36510:SF1">
    <property type="entry name" value="GLUTAMATE--CYSTEINE LIGASE 2-RELATED"/>
    <property type="match status" value="1"/>
</dbReference>
<keyword evidence="3 5" id="KW-0067">ATP-binding</keyword>
<comment type="catalytic activity">
    <reaction evidence="4 5">
        <text>L-cysteine + L-glutamate + ATP = gamma-L-glutamyl-L-cysteine + ADP + phosphate + H(+)</text>
        <dbReference type="Rhea" id="RHEA:13285"/>
        <dbReference type="ChEBI" id="CHEBI:15378"/>
        <dbReference type="ChEBI" id="CHEBI:29985"/>
        <dbReference type="ChEBI" id="CHEBI:30616"/>
        <dbReference type="ChEBI" id="CHEBI:35235"/>
        <dbReference type="ChEBI" id="CHEBI:43474"/>
        <dbReference type="ChEBI" id="CHEBI:58173"/>
        <dbReference type="ChEBI" id="CHEBI:456216"/>
        <dbReference type="EC" id="6.3.2.2"/>
    </reaction>
</comment>
<feature type="compositionally biased region" description="Low complexity" evidence="6">
    <location>
        <begin position="1"/>
        <end position="12"/>
    </location>
</feature>
<reference evidence="7 8" key="1">
    <citation type="submission" date="2020-08" db="EMBL/GenBank/DDBJ databases">
        <title>Genomic Encyclopedia of Type Strains, Phase IV (KMG-IV): sequencing the most valuable type-strain genomes for metagenomic binning, comparative biology and taxonomic classification.</title>
        <authorList>
            <person name="Goeker M."/>
        </authorList>
    </citation>
    <scope>NUCLEOTIDE SEQUENCE [LARGE SCALE GENOMIC DNA]</scope>
    <source>
        <strain evidence="7 8">DSM 45615</strain>
    </source>
</reference>
<evidence type="ECO:0000256" key="6">
    <source>
        <dbReference type="SAM" id="MobiDB-lite"/>
    </source>
</evidence>
<dbReference type="AlphaFoldDB" id="A0A840PE84"/>
<dbReference type="InterPro" id="IPR050141">
    <property type="entry name" value="GCL_type2/YbdK_subfam"/>
</dbReference>
<dbReference type="GO" id="GO:0042398">
    <property type="term" value="P:modified amino acid biosynthetic process"/>
    <property type="evidence" value="ECO:0007669"/>
    <property type="project" value="InterPro"/>
</dbReference>
<evidence type="ECO:0000313" key="8">
    <source>
        <dbReference type="Proteomes" id="UP000578449"/>
    </source>
</evidence>
<evidence type="ECO:0000256" key="3">
    <source>
        <dbReference type="ARBA" id="ARBA00022840"/>
    </source>
</evidence>
<feature type="compositionally biased region" description="Basic residues" evidence="6">
    <location>
        <begin position="13"/>
        <end position="27"/>
    </location>
</feature>
<dbReference type="NCBIfam" id="NF010041">
    <property type="entry name" value="PRK13517.1-1"/>
    <property type="match status" value="1"/>
</dbReference>
<name>A0A840PE84_9ACTN</name>
<comment type="similarity">
    <text evidence="5">Belongs to the glutamate--cysteine ligase type 2 family. YbdK subfamily.</text>
</comment>
<feature type="region of interest" description="Disordered" evidence="6">
    <location>
        <begin position="1"/>
        <end position="50"/>
    </location>
</feature>
<dbReference type="PANTHER" id="PTHR36510">
    <property type="entry name" value="GLUTAMATE--CYSTEINE LIGASE 2-RELATED"/>
    <property type="match status" value="1"/>
</dbReference>
<organism evidence="7 8">
    <name type="scientific">Thermocatellispora tengchongensis</name>
    <dbReference type="NCBI Taxonomy" id="1073253"/>
    <lineage>
        <taxon>Bacteria</taxon>
        <taxon>Bacillati</taxon>
        <taxon>Actinomycetota</taxon>
        <taxon>Actinomycetes</taxon>
        <taxon>Streptosporangiales</taxon>
        <taxon>Streptosporangiaceae</taxon>
        <taxon>Thermocatellispora</taxon>
    </lineage>
</organism>
<accession>A0A840PE84</accession>
<feature type="compositionally biased region" description="Low complexity" evidence="6">
    <location>
        <begin position="28"/>
        <end position="50"/>
    </location>
</feature>
<comment type="caution">
    <text evidence="7">The sequence shown here is derived from an EMBL/GenBank/DDBJ whole genome shotgun (WGS) entry which is preliminary data.</text>
</comment>
<evidence type="ECO:0000256" key="1">
    <source>
        <dbReference type="ARBA" id="ARBA00022598"/>
    </source>
</evidence>
<dbReference type="Proteomes" id="UP000578449">
    <property type="component" value="Unassembled WGS sequence"/>
</dbReference>
<dbReference type="SUPFAM" id="SSF55931">
    <property type="entry name" value="Glutamine synthetase/guanido kinase"/>
    <property type="match status" value="1"/>
</dbReference>
<evidence type="ECO:0000256" key="2">
    <source>
        <dbReference type="ARBA" id="ARBA00022741"/>
    </source>
</evidence>
<dbReference type="InterPro" id="IPR011793">
    <property type="entry name" value="YbdK"/>
</dbReference>
<comment type="function">
    <text evidence="5">ATP-dependent carboxylate-amine ligase which exhibits weak glutamate--cysteine ligase activity.</text>
</comment>
<dbReference type="Gene3D" id="3.30.590.20">
    <property type="match status" value="1"/>
</dbReference>
<dbReference type="EC" id="6.3.2.2" evidence="5"/>
<dbReference type="Pfam" id="PF04107">
    <property type="entry name" value="GCS2"/>
    <property type="match status" value="1"/>
</dbReference>
<dbReference type="NCBIfam" id="TIGR02050">
    <property type="entry name" value="gshA_cyan_rel"/>
    <property type="match status" value="1"/>
</dbReference>
<evidence type="ECO:0000313" key="7">
    <source>
        <dbReference type="EMBL" id="MBB5135760.1"/>
    </source>
</evidence>
<keyword evidence="2 5" id="KW-0547">Nucleotide-binding</keyword>
<keyword evidence="8" id="KW-1185">Reference proteome</keyword>